<dbReference type="KEGG" id="pgri:PgNI_11583"/>
<sequence length="114" mass="13001">TNKGKSPYQDAEAWQFGTWWCRPSINRRGLNNSQTAVKFLVKTMEPPLFLLLFIIFQDIPLDKFQKLSMVGQIRVPTRVLSTRGVICGLGQRGLRRPMRHLVCTICKLGPTRTG</sequence>
<keyword evidence="1" id="KW-1185">Reference proteome</keyword>
<reference evidence="2" key="2">
    <citation type="submission" date="2019-10" db="EMBL/GenBank/DDBJ databases">
        <authorList>
            <consortium name="NCBI Genome Project"/>
        </authorList>
    </citation>
    <scope>NUCLEOTIDE SEQUENCE</scope>
    <source>
        <strain evidence="2">NI907</strain>
    </source>
</reference>
<proteinExistence type="predicted"/>
<reference evidence="2" key="3">
    <citation type="submission" date="2025-08" db="UniProtKB">
        <authorList>
            <consortium name="RefSeq"/>
        </authorList>
    </citation>
    <scope>IDENTIFICATION</scope>
    <source>
        <strain evidence="2">NI907</strain>
    </source>
</reference>
<evidence type="ECO:0000313" key="2">
    <source>
        <dbReference type="RefSeq" id="XP_030976458.1"/>
    </source>
</evidence>
<dbReference type="GeneID" id="41966454"/>
<gene>
    <name evidence="2" type="ORF">PgNI_11583</name>
</gene>
<dbReference type="Proteomes" id="UP000515153">
    <property type="component" value="Chromosome V"/>
</dbReference>
<protein>
    <submittedName>
        <fullName evidence="2">Uncharacterized protein</fullName>
    </submittedName>
</protein>
<reference evidence="1 2" key="1">
    <citation type="journal article" date="2019" name="Mol. Biol. Evol.">
        <title>Blast fungal genomes show frequent chromosomal changes, gene gains and losses, and effector gene turnover.</title>
        <authorList>
            <person name="Gomez Luciano L.B."/>
            <person name="Jason Tsai I."/>
            <person name="Chuma I."/>
            <person name="Tosa Y."/>
            <person name="Chen Y.H."/>
            <person name="Li J.Y."/>
            <person name="Li M.Y."/>
            <person name="Jade Lu M.Y."/>
            <person name="Nakayashiki H."/>
            <person name="Li W.H."/>
        </authorList>
    </citation>
    <scope>NUCLEOTIDE SEQUENCE [LARGE SCALE GENOMIC DNA]</scope>
    <source>
        <strain evidence="1 2">NI907</strain>
    </source>
</reference>
<name>A0A6P8ANJ6_PYRGI</name>
<evidence type="ECO:0000313" key="1">
    <source>
        <dbReference type="Proteomes" id="UP000515153"/>
    </source>
</evidence>
<dbReference type="AlphaFoldDB" id="A0A6P8ANJ6"/>
<accession>A0A6P8ANJ6</accession>
<dbReference type="RefSeq" id="XP_030976458.1">
    <property type="nucleotide sequence ID" value="XM_031131549.1"/>
</dbReference>
<organism evidence="1 2">
    <name type="scientific">Pyricularia grisea</name>
    <name type="common">Crabgrass-specific blast fungus</name>
    <name type="synonym">Magnaporthe grisea</name>
    <dbReference type="NCBI Taxonomy" id="148305"/>
    <lineage>
        <taxon>Eukaryota</taxon>
        <taxon>Fungi</taxon>
        <taxon>Dikarya</taxon>
        <taxon>Ascomycota</taxon>
        <taxon>Pezizomycotina</taxon>
        <taxon>Sordariomycetes</taxon>
        <taxon>Sordariomycetidae</taxon>
        <taxon>Magnaporthales</taxon>
        <taxon>Pyriculariaceae</taxon>
        <taxon>Pyricularia</taxon>
    </lineage>
</organism>
<feature type="non-terminal residue" evidence="2">
    <location>
        <position position="1"/>
    </location>
</feature>